<dbReference type="GO" id="GO:0005524">
    <property type="term" value="F:ATP binding"/>
    <property type="evidence" value="ECO:0007669"/>
    <property type="project" value="UniProtKB-KW"/>
</dbReference>
<dbReference type="Pfam" id="PF00152">
    <property type="entry name" value="tRNA-synt_2"/>
    <property type="match status" value="1"/>
</dbReference>
<dbReference type="AlphaFoldDB" id="A0A9X2HYS4"/>
<comment type="caution">
    <text evidence="7">The sequence shown here is derived from an EMBL/GenBank/DDBJ whole genome shotgun (WGS) entry which is preliminary data.</text>
</comment>
<dbReference type="NCBIfam" id="TIGR00462">
    <property type="entry name" value="genX"/>
    <property type="match status" value="1"/>
</dbReference>
<evidence type="ECO:0000256" key="3">
    <source>
        <dbReference type="ARBA" id="ARBA00022741"/>
    </source>
</evidence>
<dbReference type="GO" id="GO:0000049">
    <property type="term" value="F:tRNA binding"/>
    <property type="evidence" value="ECO:0007669"/>
    <property type="project" value="TreeGrafter"/>
</dbReference>
<feature type="domain" description="Aminoacyl-transfer RNA synthetases class-II family profile" evidence="6">
    <location>
        <begin position="21"/>
        <end position="317"/>
    </location>
</feature>
<dbReference type="InterPro" id="IPR006195">
    <property type="entry name" value="aa-tRNA-synth_II"/>
</dbReference>
<proteinExistence type="predicted"/>
<dbReference type="PROSITE" id="PS50862">
    <property type="entry name" value="AA_TRNA_LIGASE_II"/>
    <property type="match status" value="1"/>
</dbReference>
<dbReference type="GO" id="GO:0006430">
    <property type="term" value="P:lysyl-tRNA aminoacylation"/>
    <property type="evidence" value="ECO:0007669"/>
    <property type="project" value="InterPro"/>
</dbReference>
<dbReference type="RefSeq" id="WP_253967840.1">
    <property type="nucleotide sequence ID" value="NZ_JAMFTH010000002.1"/>
</dbReference>
<dbReference type="PANTHER" id="PTHR42918">
    <property type="entry name" value="LYSYL-TRNA SYNTHETASE"/>
    <property type="match status" value="1"/>
</dbReference>
<dbReference type="Gene3D" id="3.30.930.10">
    <property type="entry name" value="Bira Bifunctional Protein, Domain 2"/>
    <property type="match status" value="1"/>
</dbReference>
<dbReference type="PANTHER" id="PTHR42918:SF6">
    <property type="entry name" value="ELONGATION FACTOR P--(R)-BETA-LYSINE LIGASE"/>
    <property type="match status" value="1"/>
</dbReference>
<gene>
    <name evidence="7" type="primary">epmA</name>
    <name evidence="7" type="ORF">M6D89_09560</name>
</gene>
<reference evidence="7" key="1">
    <citation type="submission" date="2022-05" db="EMBL/GenBank/DDBJ databases">
        <authorList>
            <person name="Sun H.-N."/>
        </authorList>
    </citation>
    <scope>NUCLEOTIDE SEQUENCE</scope>
    <source>
        <strain evidence="7">HB14</strain>
    </source>
</reference>
<evidence type="ECO:0000313" key="8">
    <source>
        <dbReference type="Proteomes" id="UP001139319"/>
    </source>
</evidence>
<protein>
    <submittedName>
        <fullName evidence="7">EF-P lysine aminoacylase EpmA</fullName>
    </submittedName>
</protein>
<evidence type="ECO:0000256" key="5">
    <source>
        <dbReference type="ARBA" id="ARBA00052794"/>
    </source>
</evidence>
<evidence type="ECO:0000256" key="1">
    <source>
        <dbReference type="ARBA" id="ARBA00011738"/>
    </source>
</evidence>
<evidence type="ECO:0000313" key="7">
    <source>
        <dbReference type="EMBL" id="MCP8899544.1"/>
    </source>
</evidence>
<dbReference type="InterPro" id="IPR045864">
    <property type="entry name" value="aa-tRNA-synth_II/BPL/LPL"/>
</dbReference>
<sequence>MSDAPYSPSCSPALIQARADLYRSIREFFYRRDVLEVDMPLLGSHFVTDPFIQPIVADNAGTRRYLQSSPEYAMKRLLAAQPRCIYALGKVFRAGERSRRHNPEFTMLEWYRLGLDDHQLMSEVAELVTQLCPDTQVHYLSYHQWFADSLGINPHTCDFAQLRAIGKGLIEIDDTGLTRDDWLDLLVTHKLEPEMPPGLTFIYDYPASQAALAKITPNKQGVLVARRFEAFLNGMELANGYWELTDPVEQRQRFHSDRARRQALGLADVAADERLLQALEAGLPECAGVALGVDRLLLQTTGCTDIGQTLAFADERA</sequence>
<evidence type="ECO:0000259" key="6">
    <source>
        <dbReference type="PROSITE" id="PS50862"/>
    </source>
</evidence>
<dbReference type="NCBIfam" id="NF006828">
    <property type="entry name" value="PRK09350.1"/>
    <property type="match status" value="1"/>
</dbReference>
<name>A0A9X2HYS4_9GAMM</name>
<dbReference type="SUPFAM" id="SSF55681">
    <property type="entry name" value="Class II aaRS and biotin synthetases"/>
    <property type="match status" value="1"/>
</dbReference>
<reference evidence="7" key="2">
    <citation type="submission" date="2023-01" db="EMBL/GenBank/DDBJ databases">
        <title>Gilvimarinus xylanilyticus HB14 isolated from Caulerpa lentillifera aquaculture base in Hainan, China.</title>
        <authorList>
            <person name="Zhang Y.-J."/>
        </authorList>
    </citation>
    <scope>NUCLEOTIDE SEQUENCE</scope>
    <source>
        <strain evidence="7">HB14</strain>
    </source>
</reference>
<dbReference type="FunFam" id="3.30.930.10:FF:000017">
    <property type="entry name" value="Elongation factor P--(R)-beta-lysine ligase"/>
    <property type="match status" value="1"/>
</dbReference>
<dbReference type="GO" id="GO:0004824">
    <property type="term" value="F:lysine-tRNA ligase activity"/>
    <property type="evidence" value="ECO:0007669"/>
    <property type="project" value="InterPro"/>
</dbReference>
<organism evidence="7 8">
    <name type="scientific">Gilvimarinus xylanilyticus</name>
    <dbReference type="NCBI Taxonomy" id="2944139"/>
    <lineage>
        <taxon>Bacteria</taxon>
        <taxon>Pseudomonadati</taxon>
        <taxon>Pseudomonadota</taxon>
        <taxon>Gammaproteobacteria</taxon>
        <taxon>Cellvibrionales</taxon>
        <taxon>Cellvibrionaceae</taxon>
        <taxon>Gilvimarinus</taxon>
    </lineage>
</organism>
<evidence type="ECO:0000256" key="2">
    <source>
        <dbReference type="ARBA" id="ARBA00022598"/>
    </source>
</evidence>
<keyword evidence="4" id="KW-0067">ATP-binding</keyword>
<dbReference type="InterPro" id="IPR004364">
    <property type="entry name" value="Aa-tRNA-synt_II"/>
</dbReference>
<dbReference type="EMBL" id="JAMFTH010000002">
    <property type="protein sequence ID" value="MCP8899544.1"/>
    <property type="molecule type" value="Genomic_DNA"/>
</dbReference>
<keyword evidence="8" id="KW-1185">Reference proteome</keyword>
<dbReference type="Proteomes" id="UP001139319">
    <property type="component" value="Unassembled WGS sequence"/>
</dbReference>
<keyword evidence="3" id="KW-0547">Nucleotide-binding</keyword>
<keyword evidence="2" id="KW-0436">Ligase</keyword>
<dbReference type="GO" id="GO:0005829">
    <property type="term" value="C:cytosol"/>
    <property type="evidence" value="ECO:0007669"/>
    <property type="project" value="TreeGrafter"/>
</dbReference>
<comment type="subunit">
    <text evidence="1">Homodimer.</text>
</comment>
<comment type="catalytic activity">
    <reaction evidence="5">
        <text>D-beta-lysine + L-lysyl-[protein] + ATP = N(6)-((3R)-3,6-diaminohexanoyl)-L-lysyl-[protein] + AMP + diphosphate + H(+)</text>
        <dbReference type="Rhea" id="RHEA:83435"/>
        <dbReference type="Rhea" id="RHEA-COMP:9752"/>
        <dbReference type="Rhea" id="RHEA-COMP:20131"/>
        <dbReference type="ChEBI" id="CHEBI:15378"/>
        <dbReference type="ChEBI" id="CHEBI:29969"/>
        <dbReference type="ChEBI" id="CHEBI:30616"/>
        <dbReference type="ChEBI" id="CHEBI:33019"/>
        <dbReference type="ChEBI" id="CHEBI:84138"/>
        <dbReference type="ChEBI" id="CHEBI:156053"/>
        <dbReference type="ChEBI" id="CHEBI:456215"/>
    </reaction>
    <physiologicalReaction direction="left-to-right" evidence="5">
        <dbReference type="Rhea" id="RHEA:83436"/>
    </physiologicalReaction>
</comment>
<evidence type="ECO:0000256" key="4">
    <source>
        <dbReference type="ARBA" id="ARBA00022840"/>
    </source>
</evidence>
<dbReference type="InterPro" id="IPR004525">
    <property type="entry name" value="EpmA"/>
</dbReference>
<accession>A0A9X2HYS4</accession>